<accession>A0A5Q0BET2</accession>
<proteinExistence type="inferred from homology"/>
<keyword evidence="1 3" id="KW-0145">Chemotaxis</keyword>
<dbReference type="GO" id="GO:0050568">
    <property type="term" value="F:protein-glutamine glutaminase activity"/>
    <property type="evidence" value="ECO:0007669"/>
    <property type="project" value="UniProtKB-UniRule"/>
</dbReference>
<keyword evidence="2 3" id="KW-0378">Hydrolase</keyword>
<reference evidence="4 5" key="1">
    <citation type="submission" date="2019-09" db="EMBL/GenBank/DDBJ databases">
        <title>Ecophysiology of the spiral-shaped methanotroph Methylospira mobilis as revealed by the complete genome sequence.</title>
        <authorList>
            <person name="Oshkin I.Y."/>
            <person name="Dedysh S.N."/>
            <person name="Miroshnikov K."/>
            <person name="Danilova O.V."/>
            <person name="Hakobyan A."/>
            <person name="Liesack W."/>
        </authorList>
    </citation>
    <scope>NUCLEOTIDE SEQUENCE [LARGE SCALE GENOMIC DNA]</scope>
    <source>
        <strain evidence="4 5">Shm1</strain>
    </source>
</reference>
<dbReference type="HAMAP" id="MF_01440">
    <property type="entry name" value="CheD"/>
    <property type="match status" value="1"/>
</dbReference>
<comment type="function">
    <text evidence="3">Probably deamidates glutamine residues to glutamate on methyl-accepting chemotaxis receptors (MCPs), playing an important role in chemotaxis.</text>
</comment>
<comment type="catalytic activity">
    <reaction evidence="3">
        <text>L-glutaminyl-[protein] + H2O = L-glutamyl-[protein] + NH4(+)</text>
        <dbReference type="Rhea" id="RHEA:16441"/>
        <dbReference type="Rhea" id="RHEA-COMP:10207"/>
        <dbReference type="Rhea" id="RHEA-COMP:10208"/>
        <dbReference type="ChEBI" id="CHEBI:15377"/>
        <dbReference type="ChEBI" id="CHEBI:28938"/>
        <dbReference type="ChEBI" id="CHEBI:29973"/>
        <dbReference type="ChEBI" id="CHEBI:30011"/>
        <dbReference type="EC" id="3.5.1.44"/>
    </reaction>
</comment>
<sequence length="177" mass="19945">MDHGRPTNPVEIFLQPGEIYFGDGSTRIRTVLGSCIALVFWHPALLLGGMCHYMLPSRAHESGRAGTALDGRYADESMALMAREMYKAATHPRDYQVKVFGGGNMFPGKRNSSVRHVGLKNVEAARELIIRHKLCCVAEHLGDVGYRNIVFDIWSGHTWVRHGRMGQVRELRRGREE</sequence>
<dbReference type="Gene3D" id="3.30.1330.200">
    <property type="match status" value="1"/>
</dbReference>
<name>A0A5Q0BET2_9GAMM</name>
<dbReference type="CDD" id="cd16352">
    <property type="entry name" value="CheD"/>
    <property type="match status" value="1"/>
</dbReference>
<dbReference type="PANTHER" id="PTHR35147:SF3">
    <property type="entry name" value="CHEMORECEPTOR GLUTAMINE DEAMIDASE CHED 1-RELATED"/>
    <property type="match status" value="1"/>
</dbReference>
<evidence type="ECO:0000313" key="4">
    <source>
        <dbReference type="EMBL" id="QFY42373.1"/>
    </source>
</evidence>
<dbReference type="GO" id="GO:0006935">
    <property type="term" value="P:chemotaxis"/>
    <property type="evidence" value="ECO:0007669"/>
    <property type="project" value="UniProtKB-UniRule"/>
</dbReference>
<dbReference type="EC" id="3.5.1.44" evidence="3"/>
<dbReference type="SUPFAM" id="SSF64438">
    <property type="entry name" value="CNF1/YfiH-like putative cysteine hydrolases"/>
    <property type="match status" value="1"/>
</dbReference>
<dbReference type="EMBL" id="CP044205">
    <property type="protein sequence ID" value="QFY42373.1"/>
    <property type="molecule type" value="Genomic_DNA"/>
</dbReference>
<dbReference type="PANTHER" id="PTHR35147">
    <property type="entry name" value="CHEMORECEPTOR GLUTAMINE DEAMIDASE CHED-RELATED"/>
    <property type="match status" value="1"/>
</dbReference>
<dbReference type="InterPro" id="IPR011324">
    <property type="entry name" value="Cytotoxic_necrot_fac-like_cat"/>
</dbReference>
<protein>
    <recommendedName>
        <fullName evidence="3">Probable chemoreceptor glutamine deamidase CheD</fullName>
        <ecNumber evidence="3">3.5.1.44</ecNumber>
    </recommendedName>
</protein>
<evidence type="ECO:0000313" key="5">
    <source>
        <dbReference type="Proteomes" id="UP000325755"/>
    </source>
</evidence>
<comment type="similarity">
    <text evidence="3">Belongs to the CheD family.</text>
</comment>
<evidence type="ECO:0000256" key="2">
    <source>
        <dbReference type="ARBA" id="ARBA00022801"/>
    </source>
</evidence>
<dbReference type="InterPro" id="IPR005659">
    <property type="entry name" value="Chemorcpt_Glu_NH3ase_CheD"/>
</dbReference>
<dbReference type="Pfam" id="PF03975">
    <property type="entry name" value="CheD"/>
    <property type="match status" value="1"/>
</dbReference>
<evidence type="ECO:0000256" key="3">
    <source>
        <dbReference type="HAMAP-Rule" id="MF_01440"/>
    </source>
</evidence>
<dbReference type="OrthoDB" id="9807202at2"/>
<keyword evidence="5" id="KW-1185">Reference proteome</keyword>
<dbReference type="RefSeq" id="WP_153248352.1">
    <property type="nucleotide sequence ID" value="NZ_CP044205.1"/>
</dbReference>
<evidence type="ECO:0000256" key="1">
    <source>
        <dbReference type="ARBA" id="ARBA00022500"/>
    </source>
</evidence>
<dbReference type="Proteomes" id="UP000325755">
    <property type="component" value="Chromosome"/>
</dbReference>
<dbReference type="InterPro" id="IPR038592">
    <property type="entry name" value="CheD-like_sf"/>
</dbReference>
<dbReference type="AlphaFoldDB" id="A0A5Q0BET2"/>
<dbReference type="KEGG" id="mmob:F6R98_06820"/>
<gene>
    <name evidence="3" type="primary">cheD</name>
    <name evidence="4" type="ORF">F6R98_06820</name>
</gene>
<organism evidence="4 5">
    <name type="scientific">Candidatus Methylospira mobilis</name>
    <dbReference type="NCBI Taxonomy" id="1808979"/>
    <lineage>
        <taxon>Bacteria</taxon>
        <taxon>Pseudomonadati</taxon>
        <taxon>Pseudomonadota</taxon>
        <taxon>Gammaproteobacteria</taxon>
        <taxon>Methylococcales</taxon>
        <taxon>Methylococcaceae</taxon>
        <taxon>Candidatus Methylospira</taxon>
    </lineage>
</organism>
<dbReference type="InParanoid" id="A0A5Q0BET2"/>